<dbReference type="EMBL" id="SLXQ01000024">
    <property type="protein sequence ID" value="TCP42037.1"/>
    <property type="molecule type" value="Genomic_DNA"/>
</dbReference>
<dbReference type="SUPFAM" id="SSF46894">
    <property type="entry name" value="C-terminal effector domain of the bipartite response regulators"/>
    <property type="match status" value="1"/>
</dbReference>
<dbReference type="AlphaFoldDB" id="A0A4R2Q0P8"/>
<protein>
    <submittedName>
        <fullName evidence="2">PAS domain-containing protein</fullName>
    </submittedName>
</protein>
<evidence type="ECO:0000313" key="2">
    <source>
        <dbReference type="EMBL" id="TCP42037.1"/>
    </source>
</evidence>
<name>A0A4R2Q0P8_9PSEU</name>
<evidence type="ECO:0000259" key="1">
    <source>
        <dbReference type="SMART" id="SM00421"/>
    </source>
</evidence>
<dbReference type="Gene3D" id="1.10.10.10">
    <property type="entry name" value="Winged helix-like DNA-binding domain superfamily/Winged helix DNA-binding domain"/>
    <property type="match status" value="1"/>
</dbReference>
<dbReference type="InterPro" id="IPR000792">
    <property type="entry name" value="Tscrpt_reg_LuxR_C"/>
</dbReference>
<feature type="domain" description="HTH luxR-type" evidence="1">
    <location>
        <begin position="148"/>
        <end position="205"/>
    </location>
</feature>
<dbReference type="Proteomes" id="UP000294911">
    <property type="component" value="Unassembled WGS sequence"/>
</dbReference>
<dbReference type="RefSeq" id="WP_132880892.1">
    <property type="nucleotide sequence ID" value="NZ_SLXQ01000024.1"/>
</dbReference>
<dbReference type="Pfam" id="PF08448">
    <property type="entry name" value="PAS_4"/>
    <property type="match status" value="1"/>
</dbReference>
<dbReference type="InterPro" id="IPR016032">
    <property type="entry name" value="Sig_transdc_resp-reg_C-effctor"/>
</dbReference>
<organism evidence="2 3">
    <name type="scientific">Tamaricihabitans halophyticus</name>
    <dbReference type="NCBI Taxonomy" id="1262583"/>
    <lineage>
        <taxon>Bacteria</taxon>
        <taxon>Bacillati</taxon>
        <taxon>Actinomycetota</taxon>
        <taxon>Actinomycetes</taxon>
        <taxon>Pseudonocardiales</taxon>
        <taxon>Pseudonocardiaceae</taxon>
        <taxon>Tamaricihabitans</taxon>
    </lineage>
</organism>
<accession>A0A4R2Q0P8</accession>
<dbReference type="GO" id="GO:0003677">
    <property type="term" value="F:DNA binding"/>
    <property type="evidence" value="ECO:0007669"/>
    <property type="project" value="InterPro"/>
</dbReference>
<keyword evidence="3" id="KW-1185">Reference proteome</keyword>
<reference evidence="2 3" key="1">
    <citation type="submission" date="2019-03" db="EMBL/GenBank/DDBJ databases">
        <title>Genomic Encyclopedia of Type Strains, Phase IV (KMG-IV): sequencing the most valuable type-strain genomes for metagenomic binning, comparative biology and taxonomic classification.</title>
        <authorList>
            <person name="Goeker M."/>
        </authorList>
    </citation>
    <scope>NUCLEOTIDE SEQUENCE [LARGE SCALE GENOMIC DNA]</scope>
    <source>
        <strain evidence="2 3">DSM 45765</strain>
    </source>
</reference>
<proteinExistence type="predicted"/>
<gene>
    <name evidence="2" type="ORF">EV191_1243</name>
</gene>
<dbReference type="InterPro" id="IPR013656">
    <property type="entry name" value="PAS_4"/>
</dbReference>
<comment type="caution">
    <text evidence="2">The sequence shown here is derived from an EMBL/GenBank/DDBJ whole genome shotgun (WGS) entry which is preliminary data.</text>
</comment>
<dbReference type="GO" id="GO:0006355">
    <property type="term" value="P:regulation of DNA-templated transcription"/>
    <property type="evidence" value="ECO:0007669"/>
    <property type="project" value="InterPro"/>
</dbReference>
<dbReference type="OrthoDB" id="46486at2"/>
<dbReference type="Pfam" id="PF00196">
    <property type="entry name" value="GerE"/>
    <property type="match status" value="1"/>
</dbReference>
<dbReference type="InterPro" id="IPR036388">
    <property type="entry name" value="WH-like_DNA-bd_sf"/>
</dbReference>
<dbReference type="Gene3D" id="3.30.450.20">
    <property type="entry name" value="PAS domain"/>
    <property type="match status" value="1"/>
</dbReference>
<dbReference type="SMART" id="SM00421">
    <property type="entry name" value="HTH_LUXR"/>
    <property type="match status" value="1"/>
</dbReference>
<evidence type="ECO:0000313" key="3">
    <source>
        <dbReference type="Proteomes" id="UP000294911"/>
    </source>
</evidence>
<sequence length="227" mass="25085">MYANPVVMELSGGTEGSRSHEHADAYLSLFERSGICMASLNAELRVHEANEQFAEELCPMGDQLEGRELFDFLQVQAESDLRRQLMRLAAGWSNRVVERVQVVRGGDQPNPAQLTAVSTRADTRALPRVLVMLQCDEIGEPLGRLGGRVQLTDLDARILKGVAMGMSTINLATKLYLSRQGVEYHVGTMLKKFKASNRPALVSRAYSIGVLDARSWPPKVAPEFIKS</sequence>